<evidence type="ECO:0000313" key="1">
    <source>
        <dbReference type="EMBL" id="KAK7380007.1"/>
    </source>
</evidence>
<sequence length="96" mass="10805">MHTQVRRNRVRSRRIFSEWNGVEGRACRHAATVKGRRSACACTASVNVFEKKKCPRVPRLCLFGFTPPENLNIEPRASNGPHVVHDRVAPLCLVIA</sequence>
<evidence type="ECO:0000313" key="2">
    <source>
        <dbReference type="Proteomes" id="UP001386955"/>
    </source>
</evidence>
<dbReference type="AlphaFoldDB" id="A0AAN9NW96"/>
<keyword evidence="2" id="KW-1185">Reference proteome</keyword>
<dbReference type="EMBL" id="JAYMYS010000009">
    <property type="protein sequence ID" value="KAK7380007.1"/>
    <property type="molecule type" value="Genomic_DNA"/>
</dbReference>
<reference evidence="1 2" key="1">
    <citation type="submission" date="2024-01" db="EMBL/GenBank/DDBJ databases">
        <title>The genomes of 5 underutilized Papilionoideae crops provide insights into root nodulation and disease resistanc.</title>
        <authorList>
            <person name="Jiang F."/>
        </authorList>
    </citation>
    <scope>NUCLEOTIDE SEQUENCE [LARGE SCALE GENOMIC DNA]</scope>
    <source>
        <strain evidence="1">DUOXIRENSHENG_FW03</strain>
        <tissue evidence="1">Leaves</tissue>
    </source>
</reference>
<proteinExistence type="predicted"/>
<dbReference type="Proteomes" id="UP001386955">
    <property type="component" value="Unassembled WGS sequence"/>
</dbReference>
<comment type="caution">
    <text evidence="1">The sequence shown here is derived from an EMBL/GenBank/DDBJ whole genome shotgun (WGS) entry which is preliminary data.</text>
</comment>
<organism evidence="1 2">
    <name type="scientific">Psophocarpus tetragonolobus</name>
    <name type="common">Winged bean</name>
    <name type="synonym">Dolichos tetragonolobus</name>
    <dbReference type="NCBI Taxonomy" id="3891"/>
    <lineage>
        <taxon>Eukaryota</taxon>
        <taxon>Viridiplantae</taxon>
        <taxon>Streptophyta</taxon>
        <taxon>Embryophyta</taxon>
        <taxon>Tracheophyta</taxon>
        <taxon>Spermatophyta</taxon>
        <taxon>Magnoliopsida</taxon>
        <taxon>eudicotyledons</taxon>
        <taxon>Gunneridae</taxon>
        <taxon>Pentapetalae</taxon>
        <taxon>rosids</taxon>
        <taxon>fabids</taxon>
        <taxon>Fabales</taxon>
        <taxon>Fabaceae</taxon>
        <taxon>Papilionoideae</taxon>
        <taxon>50 kb inversion clade</taxon>
        <taxon>NPAAA clade</taxon>
        <taxon>indigoferoid/millettioid clade</taxon>
        <taxon>Phaseoleae</taxon>
        <taxon>Psophocarpus</taxon>
    </lineage>
</organism>
<gene>
    <name evidence="1" type="ORF">VNO78_32333</name>
</gene>
<name>A0AAN9NW96_PSOTE</name>
<accession>A0AAN9NW96</accession>
<protein>
    <submittedName>
        <fullName evidence="1">Uncharacterized protein</fullName>
    </submittedName>
</protein>